<evidence type="ECO:0000256" key="1">
    <source>
        <dbReference type="ARBA" id="ARBA00004651"/>
    </source>
</evidence>
<dbReference type="InterPro" id="IPR017938">
    <property type="entry name" value="Riboflavin_synthase-like_b-brl"/>
</dbReference>
<dbReference type="PANTHER" id="PTHR32361:SF9">
    <property type="entry name" value="FERRIC REDUCTASE TRANSMEMBRANE COMPONENT 3-RELATED"/>
    <property type="match status" value="1"/>
</dbReference>
<feature type="transmembrane region" description="Helical" evidence="15">
    <location>
        <begin position="177"/>
        <end position="200"/>
    </location>
</feature>
<keyword evidence="6 15" id="KW-0812">Transmembrane</keyword>
<reference evidence="17 18" key="1">
    <citation type="submission" date="2014-04" db="EMBL/GenBank/DDBJ databases">
        <authorList>
            <consortium name="DOE Joint Genome Institute"/>
            <person name="Kuo A."/>
            <person name="Tarkka M."/>
            <person name="Buscot F."/>
            <person name="Kohler A."/>
            <person name="Nagy L.G."/>
            <person name="Floudas D."/>
            <person name="Copeland A."/>
            <person name="Barry K.W."/>
            <person name="Cichocki N."/>
            <person name="Veneault-Fourrey C."/>
            <person name="LaButti K."/>
            <person name="Lindquist E.A."/>
            <person name="Lipzen A."/>
            <person name="Lundell T."/>
            <person name="Morin E."/>
            <person name="Murat C."/>
            <person name="Sun H."/>
            <person name="Tunlid A."/>
            <person name="Henrissat B."/>
            <person name="Grigoriev I.V."/>
            <person name="Hibbett D.S."/>
            <person name="Martin F."/>
            <person name="Nordberg H.P."/>
            <person name="Cantor M.N."/>
            <person name="Hua S.X."/>
        </authorList>
    </citation>
    <scope>NUCLEOTIDE SEQUENCE [LARGE SCALE GENOMIC DNA]</scope>
    <source>
        <strain evidence="17 18">F 1598</strain>
    </source>
</reference>
<dbReference type="OrthoDB" id="10006946at2759"/>
<keyword evidence="7" id="KW-0249">Electron transport</keyword>
<keyword evidence="18" id="KW-1185">Reference proteome</keyword>
<dbReference type="InterPro" id="IPR013112">
    <property type="entry name" value="FAD-bd_8"/>
</dbReference>
<dbReference type="GO" id="GO:0052851">
    <property type="term" value="F:ferric-chelate reductase (NADPH) activity"/>
    <property type="evidence" value="ECO:0007669"/>
    <property type="project" value="UniProtKB-EC"/>
</dbReference>
<feature type="transmembrane region" description="Helical" evidence="15">
    <location>
        <begin position="45"/>
        <end position="63"/>
    </location>
</feature>
<gene>
    <name evidence="17" type="ORF">PILCRDRAFT_815587</name>
</gene>
<dbReference type="EMBL" id="KN832980">
    <property type="protein sequence ID" value="KIM87126.1"/>
    <property type="molecule type" value="Genomic_DNA"/>
</dbReference>
<dbReference type="Gene3D" id="3.40.50.80">
    <property type="entry name" value="Nucleotide-binding domain of ferredoxin-NADP reductase (FNR) module"/>
    <property type="match status" value="1"/>
</dbReference>
<dbReference type="InterPro" id="IPR039261">
    <property type="entry name" value="FNR_nucleotide-bd"/>
</dbReference>
<dbReference type="GO" id="GO:0015677">
    <property type="term" value="P:copper ion import"/>
    <property type="evidence" value="ECO:0007669"/>
    <property type="project" value="TreeGrafter"/>
</dbReference>
<feature type="compositionally biased region" description="Low complexity" evidence="14">
    <location>
        <begin position="902"/>
        <end position="911"/>
    </location>
</feature>
<feature type="region of interest" description="Disordered" evidence="14">
    <location>
        <begin position="391"/>
        <end position="429"/>
    </location>
</feature>
<evidence type="ECO:0000256" key="3">
    <source>
        <dbReference type="ARBA" id="ARBA00012668"/>
    </source>
</evidence>
<reference evidence="18" key="2">
    <citation type="submission" date="2015-01" db="EMBL/GenBank/DDBJ databases">
        <title>Evolutionary Origins and Diversification of the Mycorrhizal Mutualists.</title>
        <authorList>
            <consortium name="DOE Joint Genome Institute"/>
            <consortium name="Mycorrhizal Genomics Consortium"/>
            <person name="Kohler A."/>
            <person name="Kuo A."/>
            <person name="Nagy L.G."/>
            <person name="Floudas D."/>
            <person name="Copeland A."/>
            <person name="Barry K.W."/>
            <person name="Cichocki N."/>
            <person name="Veneault-Fourrey C."/>
            <person name="LaButti K."/>
            <person name="Lindquist E.A."/>
            <person name="Lipzen A."/>
            <person name="Lundell T."/>
            <person name="Morin E."/>
            <person name="Murat C."/>
            <person name="Riley R."/>
            <person name="Ohm R."/>
            <person name="Sun H."/>
            <person name="Tunlid A."/>
            <person name="Henrissat B."/>
            <person name="Grigoriev I.V."/>
            <person name="Hibbett D.S."/>
            <person name="Martin F."/>
        </authorList>
    </citation>
    <scope>NUCLEOTIDE SEQUENCE [LARGE SCALE GENOMIC DNA]</scope>
    <source>
        <strain evidence="18">F 1598</strain>
    </source>
</reference>
<keyword evidence="5" id="KW-1003">Cell membrane</keyword>
<feature type="transmembrane region" description="Helical" evidence="15">
    <location>
        <begin position="251"/>
        <end position="275"/>
    </location>
</feature>
<dbReference type="GO" id="GO:0005886">
    <property type="term" value="C:plasma membrane"/>
    <property type="evidence" value="ECO:0007669"/>
    <property type="project" value="UniProtKB-SubCell"/>
</dbReference>
<evidence type="ECO:0000313" key="17">
    <source>
        <dbReference type="EMBL" id="KIM87126.1"/>
    </source>
</evidence>
<dbReference type="PROSITE" id="PS51384">
    <property type="entry name" value="FAD_FR"/>
    <property type="match status" value="1"/>
</dbReference>
<comment type="catalytic activity">
    <reaction evidence="13">
        <text>2 a Fe(II)-siderophore + NADP(+) + H(+) = 2 a Fe(III)-siderophore + NADPH</text>
        <dbReference type="Rhea" id="RHEA:28795"/>
        <dbReference type="Rhea" id="RHEA-COMP:11342"/>
        <dbReference type="Rhea" id="RHEA-COMP:11344"/>
        <dbReference type="ChEBI" id="CHEBI:15378"/>
        <dbReference type="ChEBI" id="CHEBI:29033"/>
        <dbReference type="ChEBI" id="CHEBI:29034"/>
        <dbReference type="ChEBI" id="CHEBI:57783"/>
        <dbReference type="ChEBI" id="CHEBI:58349"/>
        <dbReference type="EC" id="1.16.1.9"/>
    </reaction>
</comment>
<dbReference type="SUPFAM" id="SSF63380">
    <property type="entry name" value="Riboflavin synthase domain-like"/>
    <property type="match status" value="1"/>
</dbReference>
<organism evidence="17 18">
    <name type="scientific">Piloderma croceum (strain F 1598)</name>
    <dbReference type="NCBI Taxonomy" id="765440"/>
    <lineage>
        <taxon>Eukaryota</taxon>
        <taxon>Fungi</taxon>
        <taxon>Dikarya</taxon>
        <taxon>Basidiomycota</taxon>
        <taxon>Agaricomycotina</taxon>
        <taxon>Agaricomycetes</taxon>
        <taxon>Agaricomycetidae</taxon>
        <taxon>Atheliales</taxon>
        <taxon>Atheliaceae</taxon>
        <taxon>Piloderma</taxon>
    </lineage>
</organism>
<dbReference type="InterPro" id="IPR017927">
    <property type="entry name" value="FAD-bd_FR_type"/>
</dbReference>
<evidence type="ECO:0000256" key="14">
    <source>
        <dbReference type="SAM" id="MobiDB-lite"/>
    </source>
</evidence>
<dbReference type="InterPro" id="IPR013130">
    <property type="entry name" value="Fe3_Rdtase_TM_dom"/>
</dbReference>
<evidence type="ECO:0000256" key="8">
    <source>
        <dbReference type="ARBA" id="ARBA00022989"/>
    </source>
</evidence>
<dbReference type="Proteomes" id="UP000054166">
    <property type="component" value="Unassembled WGS sequence"/>
</dbReference>
<dbReference type="InParanoid" id="A0A0C3G931"/>
<dbReference type="GO" id="GO:0006826">
    <property type="term" value="P:iron ion transport"/>
    <property type="evidence" value="ECO:0007669"/>
    <property type="project" value="UniProtKB-ARBA"/>
</dbReference>
<evidence type="ECO:0000256" key="10">
    <source>
        <dbReference type="ARBA" id="ARBA00023065"/>
    </source>
</evidence>
<keyword evidence="9" id="KW-0560">Oxidoreductase</keyword>
<dbReference type="STRING" id="765440.A0A0C3G931"/>
<dbReference type="SFLD" id="SFLDS00052">
    <property type="entry name" value="Ferric_Reductase_Domain"/>
    <property type="match status" value="2"/>
</dbReference>
<dbReference type="AlphaFoldDB" id="A0A0C3G931"/>
<dbReference type="HOGENOM" id="CLU_009442_0_0_1"/>
<proteinExistence type="inferred from homology"/>
<name>A0A0C3G931_PILCF</name>
<accession>A0A0C3G931</accession>
<evidence type="ECO:0000256" key="13">
    <source>
        <dbReference type="ARBA" id="ARBA00048483"/>
    </source>
</evidence>
<evidence type="ECO:0000256" key="15">
    <source>
        <dbReference type="SAM" id="Phobius"/>
    </source>
</evidence>
<keyword evidence="8 15" id="KW-1133">Transmembrane helix</keyword>
<protein>
    <recommendedName>
        <fullName evidence="3">ferric-chelate reductase (NADPH)</fullName>
        <ecNumber evidence="3">1.16.1.9</ecNumber>
    </recommendedName>
</protein>
<feature type="domain" description="FAD-binding FR-type" evidence="16">
    <location>
        <begin position="437"/>
        <end position="578"/>
    </location>
</feature>
<evidence type="ECO:0000313" key="18">
    <source>
        <dbReference type="Proteomes" id="UP000054166"/>
    </source>
</evidence>
<evidence type="ECO:0000256" key="12">
    <source>
        <dbReference type="ARBA" id="ARBA00023180"/>
    </source>
</evidence>
<evidence type="ECO:0000256" key="9">
    <source>
        <dbReference type="ARBA" id="ARBA00023002"/>
    </source>
</evidence>
<keyword evidence="12" id="KW-0325">Glycoprotein</keyword>
<keyword evidence="11 15" id="KW-0472">Membrane</keyword>
<dbReference type="InterPro" id="IPR013121">
    <property type="entry name" value="Fe_red_NAD-bd_6"/>
</dbReference>
<comment type="similarity">
    <text evidence="2">Belongs to the ferric reductase (FRE) family.</text>
</comment>
<keyword evidence="4" id="KW-0813">Transport</keyword>
<comment type="subcellular location">
    <subcellularLocation>
        <location evidence="1">Cell membrane</location>
        <topology evidence="1">Multi-pass membrane protein</topology>
    </subcellularLocation>
</comment>
<dbReference type="Pfam" id="PF01794">
    <property type="entry name" value="Ferric_reduct"/>
    <property type="match status" value="1"/>
</dbReference>
<feature type="transmembrane region" description="Helical" evidence="15">
    <location>
        <begin position="287"/>
        <end position="304"/>
    </location>
</feature>
<evidence type="ECO:0000256" key="4">
    <source>
        <dbReference type="ARBA" id="ARBA00022448"/>
    </source>
</evidence>
<evidence type="ECO:0000256" key="6">
    <source>
        <dbReference type="ARBA" id="ARBA00022692"/>
    </source>
</evidence>
<dbReference type="Pfam" id="PF08030">
    <property type="entry name" value="NAD_binding_6"/>
    <property type="match status" value="1"/>
</dbReference>
<evidence type="ECO:0000256" key="11">
    <source>
        <dbReference type="ARBA" id="ARBA00023136"/>
    </source>
</evidence>
<dbReference type="EC" id="1.16.1.9" evidence="3"/>
<sequence>MATPSPTTSAMPSNPSTPPYTDDIDWITAYLAIHTLSDSSRRYSYLLWVTVVFIFLIFALLHWTGSRGGFIGATWSKWSLRRRTWRKKHNLAVARRKNQPHRQPLSLPSNAQLLCLFVLLLATIALSVVGPDYIAPGIKLWQFYRREGNASSIMSFGQPQYTISKAWWTAGGRTGQIAFALLPLCVLFALKAPPFAVFAIPFMIQLFFDKLAWLHRWSGRLIWLMSAAHVALWIVQLVRDQRETTGRMALVYAWQASQFICGWIAFSLLTLIIIFSIQPLRRAHYEAFYFLHILLVPLFLVASAFHHPPIWWWCWAALALWVGERLWRGTWWLHSNGYFGGMSPYPPVNRTYVAPQRQDIKGQAWQMKSPQQFNFHGQPLGSTVYSFSNPPQPTSRYTHQPTYKSPLSPSDEDRTFNFSQAHPPPSPINHMTSPSISSSLRMPLAKNSPYVPPPGYAHAELLAGRTVRLRFISPGFLSWAPGQHFLINIPSVSKFTSHPFTVASVCDEHGPDAGRVMVLLIRTKNGWTRELLDAVVKLTTSRQTHPRGEHPNKGAEMPNRGVLMRMYVDGPFGSSVRARWGTHSTVLVVAGGSGVSFGLSVLEYVCMCLSGRDGRHLGGRPGGWGKRGFTTSRVRFVWLVREFSHIQWGASLIRRCMAMVPAPGLQIDIFVTNFRPLPPIRYGMGNIVPPTAPPQQSILPYSEGERYLPPPTPGFARRGGHSRDSSVESLDTVEDPIESYVDLSYYTGEQDEWGHSNEERESGDFRESHEANILDLTNFDGDIDAALPGEEDLNHTVKKQGKLRRAHTRNATRATLGARERLHERLANAESRQVYAQHRLADVQNRDGSAQSHVPTRSIESIRSTDRLLSHVSPASAGIEHRFPSTMEVDLGSPTATYSELPWSPVSRQSPPVSPSRHDHSERYFSNWDSRSDTASTREMMPRILMDAAGEVKLDMGKQEMNDISVVSEHARPGKPKLDRIVADEVESSKGSMIVACCGPTSLNAMVRKIIAAKIDPGRIRRGDMRGMIALVSEEFEY</sequence>
<evidence type="ECO:0000256" key="7">
    <source>
        <dbReference type="ARBA" id="ARBA00022982"/>
    </source>
</evidence>
<feature type="transmembrane region" description="Helical" evidence="15">
    <location>
        <begin position="111"/>
        <end position="130"/>
    </location>
</feature>
<feature type="compositionally biased region" description="Polar residues" evidence="14">
    <location>
        <begin position="391"/>
        <end position="408"/>
    </location>
</feature>
<dbReference type="Pfam" id="PF08022">
    <property type="entry name" value="FAD_binding_8"/>
    <property type="match status" value="1"/>
</dbReference>
<evidence type="ECO:0000256" key="5">
    <source>
        <dbReference type="ARBA" id="ARBA00022475"/>
    </source>
</evidence>
<evidence type="ECO:0000256" key="2">
    <source>
        <dbReference type="ARBA" id="ARBA00006278"/>
    </source>
</evidence>
<feature type="region of interest" description="Disordered" evidence="14">
    <location>
        <begin position="899"/>
        <end position="921"/>
    </location>
</feature>
<feature type="transmembrane region" description="Helical" evidence="15">
    <location>
        <begin position="221"/>
        <end position="239"/>
    </location>
</feature>
<evidence type="ECO:0000259" key="16">
    <source>
        <dbReference type="PROSITE" id="PS51384"/>
    </source>
</evidence>
<keyword evidence="10" id="KW-0406">Ion transport</keyword>
<dbReference type="PANTHER" id="PTHR32361">
    <property type="entry name" value="FERRIC/CUPRIC REDUCTASE TRANSMEMBRANE COMPONENT"/>
    <property type="match status" value="1"/>
</dbReference>
<dbReference type="InterPro" id="IPR051410">
    <property type="entry name" value="Ferric/Cupric_Reductase"/>
</dbReference>
<dbReference type="GO" id="GO:0006879">
    <property type="term" value="P:intracellular iron ion homeostasis"/>
    <property type="evidence" value="ECO:0007669"/>
    <property type="project" value="TreeGrafter"/>
</dbReference>
<dbReference type="CDD" id="cd06186">
    <property type="entry name" value="NOX_Duox_like_FAD_NADP"/>
    <property type="match status" value="1"/>
</dbReference>